<dbReference type="AlphaFoldDB" id="A0A0B6YK29"/>
<feature type="compositionally biased region" description="Basic and acidic residues" evidence="1">
    <location>
        <begin position="15"/>
        <end position="24"/>
    </location>
</feature>
<dbReference type="InterPro" id="IPR036388">
    <property type="entry name" value="WH-like_DNA-bd_sf"/>
</dbReference>
<protein>
    <submittedName>
        <fullName evidence="2">Uncharacterized protein</fullName>
    </submittedName>
</protein>
<sequence>DDDEEDDDDCEDNGEGQKTEAAEDRGEDMDKETEKQKPASEFGYLSYHRSFLSQVVQLVAKSDEKGIVQRELINKLNVEKSVVRCCIKELVKTKLIVSI</sequence>
<accession>A0A0B6YK29</accession>
<name>A0A0B6YK29_9EUPU</name>
<feature type="compositionally biased region" description="Acidic residues" evidence="1">
    <location>
        <begin position="1"/>
        <end position="14"/>
    </location>
</feature>
<feature type="non-terminal residue" evidence="2">
    <location>
        <position position="1"/>
    </location>
</feature>
<dbReference type="Gene3D" id="1.10.10.10">
    <property type="entry name" value="Winged helix-like DNA-binding domain superfamily/Winged helix DNA-binding domain"/>
    <property type="match status" value="1"/>
</dbReference>
<evidence type="ECO:0000256" key="1">
    <source>
        <dbReference type="SAM" id="MobiDB-lite"/>
    </source>
</evidence>
<organism evidence="2">
    <name type="scientific">Arion vulgaris</name>
    <dbReference type="NCBI Taxonomy" id="1028688"/>
    <lineage>
        <taxon>Eukaryota</taxon>
        <taxon>Metazoa</taxon>
        <taxon>Spiralia</taxon>
        <taxon>Lophotrochozoa</taxon>
        <taxon>Mollusca</taxon>
        <taxon>Gastropoda</taxon>
        <taxon>Heterobranchia</taxon>
        <taxon>Euthyneura</taxon>
        <taxon>Panpulmonata</taxon>
        <taxon>Eupulmonata</taxon>
        <taxon>Stylommatophora</taxon>
        <taxon>Helicina</taxon>
        <taxon>Arionoidea</taxon>
        <taxon>Arionidae</taxon>
        <taxon>Arion</taxon>
    </lineage>
</organism>
<dbReference type="InterPro" id="IPR036390">
    <property type="entry name" value="WH_DNA-bd_sf"/>
</dbReference>
<feature type="non-terminal residue" evidence="2">
    <location>
        <position position="99"/>
    </location>
</feature>
<dbReference type="EMBL" id="HACG01009306">
    <property type="protein sequence ID" value="CEK56171.1"/>
    <property type="molecule type" value="Transcribed_RNA"/>
</dbReference>
<evidence type="ECO:0000313" key="2">
    <source>
        <dbReference type="EMBL" id="CEK56171.1"/>
    </source>
</evidence>
<feature type="region of interest" description="Disordered" evidence="1">
    <location>
        <begin position="1"/>
        <end position="38"/>
    </location>
</feature>
<proteinExistence type="predicted"/>
<gene>
    <name evidence="2" type="primary">ORF26977</name>
</gene>
<reference evidence="2" key="1">
    <citation type="submission" date="2014-12" db="EMBL/GenBank/DDBJ databases">
        <title>Insight into the proteome of Arion vulgaris.</title>
        <authorList>
            <person name="Aradska J."/>
            <person name="Bulat T."/>
            <person name="Smidak R."/>
            <person name="Sarate P."/>
            <person name="Gangsoo J."/>
            <person name="Sialana F."/>
            <person name="Bilban M."/>
            <person name="Lubec G."/>
        </authorList>
    </citation>
    <scope>NUCLEOTIDE SEQUENCE</scope>
    <source>
        <tissue evidence="2">Skin</tissue>
    </source>
</reference>
<dbReference type="SUPFAM" id="SSF46785">
    <property type="entry name" value="Winged helix' DNA-binding domain"/>
    <property type="match status" value="1"/>
</dbReference>